<sequence>MKTRHLFFTALLALLTISSFAQQPQQPAPAKALGLCLENYEYPHPVQYLKLNLQGEQLQMAYMDVKPQRYNGHNVLLLHGKNFNGAYWATTIQALTQNGYRVIVPDQIGFGKSSKPTYLQYTFQLLAQNTKAILDTLGITKISVLGHSMGGMLATRFVLMYPNVVEKFILENPIGLEDWKLKVPYQPVEAWYKNELKQNYESIRKYQSESYYDNQWKPAYDEWVNLQAGWTLSPEYHRIAWNAALTYDMIFTQPVCYEFSNITAPTLLIIGQRDRTALGKANVPEEVKKTMGLYPELGRITHDKIRNSTLVPLDNVGHLPHIEAFDRFMGPLLSFLQPAKP</sequence>
<comment type="caution">
    <text evidence="3">The sequence shown here is derived from an EMBL/GenBank/DDBJ whole genome shotgun (WGS) entry which is preliminary data.</text>
</comment>
<evidence type="ECO:0000259" key="2">
    <source>
        <dbReference type="Pfam" id="PF00561"/>
    </source>
</evidence>
<gene>
    <name evidence="3" type="ORF">GCM10011379_41840</name>
</gene>
<dbReference type="GO" id="GO:0046464">
    <property type="term" value="P:acylglycerol catabolic process"/>
    <property type="evidence" value="ECO:0007669"/>
    <property type="project" value="TreeGrafter"/>
</dbReference>
<name>A0A917J1X9_9BACT</name>
<reference evidence="3" key="1">
    <citation type="journal article" date="2014" name="Int. J. Syst. Evol. Microbiol.">
        <title>Complete genome sequence of Corynebacterium casei LMG S-19264T (=DSM 44701T), isolated from a smear-ripened cheese.</title>
        <authorList>
            <consortium name="US DOE Joint Genome Institute (JGI-PGF)"/>
            <person name="Walter F."/>
            <person name="Albersmeier A."/>
            <person name="Kalinowski J."/>
            <person name="Ruckert C."/>
        </authorList>
    </citation>
    <scope>NUCLEOTIDE SEQUENCE</scope>
    <source>
        <strain evidence="3">CGMCC 1.15290</strain>
    </source>
</reference>
<dbReference type="AlphaFoldDB" id="A0A917J1X9"/>
<dbReference type="Proteomes" id="UP000627292">
    <property type="component" value="Unassembled WGS sequence"/>
</dbReference>
<protein>
    <submittedName>
        <fullName evidence="3">Hydrolase</fullName>
    </submittedName>
</protein>
<evidence type="ECO:0000256" key="1">
    <source>
        <dbReference type="SAM" id="SignalP"/>
    </source>
</evidence>
<organism evidence="3 4">
    <name type="scientific">Filimonas zeae</name>
    <dbReference type="NCBI Taxonomy" id="1737353"/>
    <lineage>
        <taxon>Bacteria</taxon>
        <taxon>Pseudomonadati</taxon>
        <taxon>Bacteroidota</taxon>
        <taxon>Chitinophagia</taxon>
        <taxon>Chitinophagales</taxon>
        <taxon>Chitinophagaceae</taxon>
        <taxon>Filimonas</taxon>
    </lineage>
</organism>
<keyword evidence="4" id="KW-1185">Reference proteome</keyword>
<dbReference type="Gene3D" id="3.40.50.1820">
    <property type="entry name" value="alpha/beta hydrolase"/>
    <property type="match status" value="1"/>
</dbReference>
<dbReference type="PANTHER" id="PTHR43798">
    <property type="entry name" value="MONOACYLGLYCEROL LIPASE"/>
    <property type="match status" value="1"/>
</dbReference>
<dbReference type="GO" id="GO:0047372">
    <property type="term" value="F:monoacylglycerol lipase activity"/>
    <property type="evidence" value="ECO:0007669"/>
    <property type="project" value="TreeGrafter"/>
</dbReference>
<accession>A0A917J1X9</accession>
<reference evidence="3" key="2">
    <citation type="submission" date="2020-09" db="EMBL/GenBank/DDBJ databases">
        <authorList>
            <person name="Sun Q."/>
            <person name="Zhou Y."/>
        </authorList>
    </citation>
    <scope>NUCLEOTIDE SEQUENCE</scope>
    <source>
        <strain evidence="3">CGMCC 1.15290</strain>
    </source>
</reference>
<evidence type="ECO:0000313" key="4">
    <source>
        <dbReference type="Proteomes" id="UP000627292"/>
    </source>
</evidence>
<dbReference type="InterPro" id="IPR000073">
    <property type="entry name" value="AB_hydrolase_1"/>
</dbReference>
<evidence type="ECO:0000313" key="3">
    <source>
        <dbReference type="EMBL" id="GGH76663.1"/>
    </source>
</evidence>
<dbReference type="EMBL" id="BMIB01000004">
    <property type="protein sequence ID" value="GGH76663.1"/>
    <property type="molecule type" value="Genomic_DNA"/>
</dbReference>
<dbReference type="Pfam" id="PF00561">
    <property type="entry name" value="Abhydrolase_1"/>
    <property type="match status" value="1"/>
</dbReference>
<proteinExistence type="predicted"/>
<dbReference type="PANTHER" id="PTHR43798:SF33">
    <property type="entry name" value="HYDROLASE, PUTATIVE (AFU_ORTHOLOGUE AFUA_2G14860)-RELATED"/>
    <property type="match status" value="1"/>
</dbReference>
<dbReference type="PRINTS" id="PR00111">
    <property type="entry name" value="ABHYDROLASE"/>
</dbReference>
<feature type="signal peptide" evidence="1">
    <location>
        <begin position="1"/>
        <end position="21"/>
    </location>
</feature>
<dbReference type="RefSeq" id="WP_188956000.1">
    <property type="nucleotide sequence ID" value="NZ_BMIB01000004.1"/>
</dbReference>
<feature type="chain" id="PRO_5036927147" evidence="1">
    <location>
        <begin position="22"/>
        <end position="341"/>
    </location>
</feature>
<feature type="domain" description="AB hydrolase-1" evidence="2">
    <location>
        <begin position="75"/>
        <end position="194"/>
    </location>
</feature>
<dbReference type="InterPro" id="IPR050266">
    <property type="entry name" value="AB_hydrolase_sf"/>
</dbReference>
<keyword evidence="3" id="KW-0378">Hydrolase</keyword>
<dbReference type="InterPro" id="IPR029058">
    <property type="entry name" value="AB_hydrolase_fold"/>
</dbReference>
<dbReference type="GO" id="GO:0016020">
    <property type="term" value="C:membrane"/>
    <property type="evidence" value="ECO:0007669"/>
    <property type="project" value="TreeGrafter"/>
</dbReference>
<dbReference type="SUPFAM" id="SSF53474">
    <property type="entry name" value="alpha/beta-Hydrolases"/>
    <property type="match status" value="1"/>
</dbReference>
<keyword evidence="1" id="KW-0732">Signal</keyword>